<feature type="region of interest" description="Disordered" evidence="1">
    <location>
        <begin position="1"/>
        <end position="48"/>
    </location>
</feature>
<name>S3C478_OPHP1</name>
<dbReference type="eggNOG" id="ENOG502RU4J">
    <property type="taxonomic scope" value="Eukaryota"/>
</dbReference>
<reference evidence="2 3" key="1">
    <citation type="journal article" date="2013" name="BMC Genomics">
        <title>The genome and transcriptome of the pine saprophyte Ophiostoma piceae, and a comparison with the bark beetle-associated pine pathogen Grosmannia clavigera.</title>
        <authorList>
            <person name="Haridas S."/>
            <person name="Wang Y."/>
            <person name="Lim L."/>
            <person name="Massoumi Alamouti S."/>
            <person name="Jackman S."/>
            <person name="Docking R."/>
            <person name="Robertson G."/>
            <person name="Birol I."/>
            <person name="Bohlmann J."/>
            <person name="Breuil C."/>
        </authorList>
    </citation>
    <scope>NUCLEOTIDE SEQUENCE [LARGE SCALE GENOMIC DNA]</scope>
    <source>
        <strain evidence="2 3">UAMH 11346</strain>
    </source>
</reference>
<dbReference type="OrthoDB" id="3431913at2759"/>
<keyword evidence="3" id="KW-1185">Reference proteome</keyword>
<evidence type="ECO:0000313" key="2">
    <source>
        <dbReference type="EMBL" id="EPE06616.1"/>
    </source>
</evidence>
<accession>S3C478</accession>
<organism evidence="2 3">
    <name type="scientific">Ophiostoma piceae (strain UAMH 11346)</name>
    <name type="common">Sap stain fungus</name>
    <dbReference type="NCBI Taxonomy" id="1262450"/>
    <lineage>
        <taxon>Eukaryota</taxon>
        <taxon>Fungi</taxon>
        <taxon>Dikarya</taxon>
        <taxon>Ascomycota</taxon>
        <taxon>Pezizomycotina</taxon>
        <taxon>Sordariomycetes</taxon>
        <taxon>Sordariomycetidae</taxon>
        <taxon>Ophiostomatales</taxon>
        <taxon>Ophiostomataceae</taxon>
        <taxon>Ophiostoma</taxon>
    </lineage>
</organism>
<evidence type="ECO:0008006" key="4">
    <source>
        <dbReference type="Google" id="ProtNLM"/>
    </source>
</evidence>
<feature type="compositionally biased region" description="Basic and acidic residues" evidence="1">
    <location>
        <begin position="8"/>
        <end position="18"/>
    </location>
</feature>
<dbReference type="EMBL" id="KE148153">
    <property type="protein sequence ID" value="EPE06616.1"/>
    <property type="molecule type" value="Genomic_DNA"/>
</dbReference>
<dbReference type="VEuPathDB" id="FungiDB:F503_02744"/>
<sequence>MRFLPKKKMTDNVHKWAEESPEVGEAAIAVGEHATKPEEDKDHEDSATDKIKDLLKSGLTYGENGLLKTKMKLQQTLGLGARPNVVPPDNAQIHGPGRTVYLGWHPVAGLAGKWFAEKTGLGKFITDKIHKYPDPTQHWAVIVGDYCHELWMDEHLDVIYLNEKFNKDEWTTFEVGKTHFNDEALRQTGEMVIFNMRAKRPAYNLISNNCQNFALFLLDAVQVGKHHEFGTAFSVYQRATGKGAIADLFSNTAEDEPDSVVETADNDTEETTDKKKKDYFQGIVDFAKKVMDDNTKKVDTHEEEK</sequence>
<dbReference type="OMA" id="VEIGWHP"/>
<proteinExistence type="predicted"/>
<evidence type="ECO:0000313" key="3">
    <source>
        <dbReference type="Proteomes" id="UP000016923"/>
    </source>
</evidence>
<protein>
    <recommendedName>
        <fullName evidence="4">PPPDE domain-containing protein</fullName>
    </recommendedName>
</protein>
<dbReference type="Proteomes" id="UP000016923">
    <property type="component" value="Unassembled WGS sequence"/>
</dbReference>
<dbReference type="STRING" id="1262450.S3C478"/>
<evidence type="ECO:0000256" key="1">
    <source>
        <dbReference type="SAM" id="MobiDB-lite"/>
    </source>
</evidence>
<dbReference type="HOGENOM" id="CLU_053718_0_0_1"/>
<gene>
    <name evidence="2" type="ORF">F503_02744</name>
</gene>
<feature type="compositionally biased region" description="Basic and acidic residues" evidence="1">
    <location>
        <begin position="33"/>
        <end position="48"/>
    </location>
</feature>
<dbReference type="AlphaFoldDB" id="S3C478"/>